<evidence type="ECO:0000313" key="2">
    <source>
        <dbReference type="EMBL" id="KAL1844787.1"/>
    </source>
</evidence>
<name>A0ABR3VSZ0_9PEZI</name>
<proteinExistence type="predicted"/>
<feature type="region of interest" description="Disordered" evidence="1">
    <location>
        <begin position="55"/>
        <end position="81"/>
    </location>
</feature>
<evidence type="ECO:0000256" key="1">
    <source>
        <dbReference type="SAM" id="MobiDB-lite"/>
    </source>
</evidence>
<feature type="compositionally biased region" description="Polar residues" evidence="1">
    <location>
        <begin position="1"/>
        <end position="17"/>
    </location>
</feature>
<sequence length="227" mass="24305">MAQTPYGYQQQGETSWQGGKRDPDSPGASSLAMDLAVAEEDAVVWMTTESMLAELGESDGSSIDLSAGNSPPDGGDIPSLSDLTMRQATAAAEQRKSGRTLDQARQRVRDMRGKEDGVEEVMAMAQRPAWGWTEGNMTDGLPLAQRCLTCSGVKRVVACISLLEGDEVDPLGMAAIGQSADDAKQGHTLILHRIDVRLSSTWSPAIEFATLSWMARNGDEGTYEPAI</sequence>
<reference evidence="2 3" key="1">
    <citation type="journal article" date="2024" name="Commun. Biol.">
        <title>Comparative genomic analysis of thermophilic fungi reveals convergent evolutionary adaptations and gene losses.</title>
        <authorList>
            <person name="Steindorff A.S."/>
            <person name="Aguilar-Pontes M.V."/>
            <person name="Robinson A.J."/>
            <person name="Andreopoulos B."/>
            <person name="LaButti K."/>
            <person name="Kuo A."/>
            <person name="Mondo S."/>
            <person name="Riley R."/>
            <person name="Otillar R."/>
            <person name="Haridas S."/>
            <person name="Lipzen A."/>
            <person name="Grimwood J."/>
            <person name="Schmutz J."/>
            <person name="Clum A."/>
            <person name="Reid I.D."/>
            <person name="Moisan M.C."/>
            <person name="Butler G."/>
            <person name="Nguyen T.T.M."/>
            <person name="Dewar K."/>
            <person name="Conant G."/>
            <person name="Drula E."/>
            <person name="Henrissat B."/>
            <person name="Hansel C."/>
            <person name="Singer S."/>
            <person name="Hutchinson M.I."/>
            <person name="de Vries R.P."/>
            <person name="Natvig D.O."/>
            <person name="Powell A.J."/>
            <person name="Tsang A."/>
            <person name="Grigoriev I.V."/>
        </authorList>
    </citation>
    <scope>NUCLEOTIDE SEQUENCE [LARGE SCALE GENOMIC DNA]</scope>
    <source>
        <strain evidence="2 3">ATCC 24622</strain>
    </source>
</reference>
<dbReference type="EMBL" id="JAZHXJ010001463">
    <property type="protein sequence ID" value="KAL1844787.1"/>
    <property type="molecule type" value="Genomic_DNA"/>
</dbReference>
<dbReference type="Proteomes" id="UP001586593">
    <property type="component" value="Unassembled WGS sequence"/>
</dbReference>
<feature type="compositionally biased region" description="Polar residues" evidence="1">
    <location>
        <begin position="59"/>
        <end position="69"/>
    </location>
</feature>
<keyword evidence="3" id="KW-1185">Reference proteome</keyword>
<protein>
    <submittedName>
        <fullName evidence="2">Uncharacterized protein</fullName>
    </submittedName>
</protein>
<gene>
    <name evidence="2" type="ORF">VTK73DRAFT_1793</name>
</gene>
<organism evidence="2 3">
    <name type="scientific">Phialemonium thermophilum</name>
    <dbReference type="NCBI Taxonomy" id="223376"/>
    <lineage>
        <taxon>Eukaryota</taxon>
        <taxon>Fungi</taxon>
        <taxon>Dikarya</taxon>
        <taxon>Ascomycota</taxon>
        <taxon>Pezizomycotina</taxon>
        <taxon>Sordariomycetes</taxon>
        <taxon>Sordariomycetidae</taxon>
        <taxon>Cephalothecales</taxon>
        <taxon>Cephalothecaceae</taxon>
        <taxon>Phialemonium</taxon>
    </lineage>
</organism>
<comment type="caution">
    <text evidence="2">The sequence shown here is derived from an EMBL/GenBank/DDBJ whole genome shotgun (WGS) entry which is preliminary data.</text>
</comment>
<evidence type="ECO:0000313" key="3">
    <source>
        <dbReference type="Proteomes" id="UP001586593"/>
    </source>
</evidence>
<accession>A0ABR3VSZ0</accession>
<feature type="region of interest" description="Disordered" evidence="1">
    <location>
        <begin position="1"/>
        <end position="33"/>
    </location>
</feature>